<evidence type="ECO:0000313" key="1">
    <source>
        <dbReference type="EMBL" id="CAG8772233.1"/>
    </source>
</evidence>
<keyword evidence="2" id="KW-1185">Reference proteome</keyword>
<proteinExistence type="predicted"/>
<protein>
    <submittedName>
        <fullName evidence="1">21990_t:CDS:1</fullName>
    </submittedName>
</protein>
<dbReference type="Proteomes" id="UP000789901">
    <property type="component" value="Unassembled WGS sequence"/>
</dbReference>
<name>A0ABN7VHK5_GIGMA</name>
<comment type="caution">
    <text evidence="1">The sequence shown here is derived from an EMBL/GenBank/DDBJ whole genome shotgun (WGS) entry which is preliminary data.</text>
</comment>
<evidence type="ECO:0000313" key="2">
    <source>
        <dbReference type="Proteomes" id="UP000789901"/>
    </source>
</evidence>
<organism evidence="1 2">
    <name type="scientific">Gigaspora margarita</name>
    <dbReference type="NCBI Taxonomy" id="4874"/>
    <lineage>
        <taxon>Eukaryota</taxon>
        <taxon>Fungi</taxon>
        <taxon>Fungi incertae sedis</taxon>
        <taxon>Mucoromycota</taxon>
        <taxon>Glomeromycotina</taxon>
        <taxon>Glomeromycetes</taxon>
        <taxon>Diversisporales</taxon>
        <taxon>Gigasporaceae</taxon>
        <taxon>Gigaspora</taxon>
    </lineage>
</organism>
<reference evidence="1 2" key="1">
    <citation type="submission" date="2021-06" db="EMBL/GenBank/DDBJ databases">
        <authorList>
            <person name="Kallberg Y."/>
            <person name="Tangrot J."/>
            <person name="Rosling A."/>
        </authorList>
    </citation>
    <scope>NUCLEOTIDE SEQUENCE [LARGE SCALE GENOMIC DNA]</scope>
    <source>
        <strain evidence="1 2">120-4 pot B 10/14</strain>
    </source>
</reference>
<accession>A0ABN7VHK5</accession>
<dbReference type="EMBL" id="CAJVQB010015049">
    <property type="protein sequence ID" value="CAG8772233.1"/>
    <property type="molecule type" value="Genomic_DNA"/>
</dbReference>
<gene>
    <name evidence="1" type="ORF">GMARGA_LOCUS18661</name>
</gene>
<sequence>MVLQRLPEGSQDLKKLKLDDNTIEIANDTISCINKKLDLEIGLLQAQNLDEEEQDLRGWKQILEKKCLVENANSRNKEIQLVLEKQDHSQKLITEPKEVMFQTKKHF</sequence>